<keyword evidence="3 7" id="KW-0813">Transport</keyword>
<dbReference type="InterPro" id="IPR005829">
    <property type="entry name" value="Sugar_transporter_CS"/>
</dbReference>
<protein>
    <submittedName>
        <fullName evidence="10">Major facilitator superfamily domain, general substrate transporter</fullName>
    </submittedName>
</protein>
<dbReference type="PANTHER" id="PTHR48022:SF17">
    <property type="entry name" value="HEXOSE TRANSPORTER"/>
    <property type="match status" value="1"/>
</dbReference>
<dbReference type="NCBIfam" id="TIGR00879">
    <property type="entry name" value="SP"/>
    <property type="match status" value="1"/>
</dbReference>
<evidence type="ECO:0000259" key="9">
    <source>
        <dbReference type="PROSITE" id="PS50850"/>
    </source>
</evidence>
<evidence type="ECO:0000256" key="4">
    <source>
        <dbReference type="ARBA" id="ARBA00022692"/>
    </source>
</evidence>
<dbReference type="FunFam" id="1.20.1250.20:FF:000078">
    <property type="entry name" value="MFS maltose transporter, putative"/>
    <property type="match status" value="1"/>
</dbReference>
<keyword evidence="11" id="KW-1185">Reference proteome</keyword>
<dbReference type="GO" id="GO:0016020">
    <property type="term" value="C:membrane"/>
    <property type="evidence" value="ECO:0007669"/>
    <property type="project" value="UniProtKB-SubCell"/>
</dbReference>
<evidence type="ECO:0000256" key="3">
    <source>
        <dbReference type="ARBA" id="ARBA00022448"/>
    </source>
</evidence>
<organism evidence="10 11">
    <name type="scientific">Lecanosticta acicola</name>
    <dbReference type="NCBI Taxonomy" id="111012"/>
    <lineage>
        <taxon>Eukaryota</taxon>
        <taxon>Fungi</taxon>
        <taxon>Dikarya</taxon>
        <taxon>Ascomycota</taxon>
        <taxon>Pezizomycotina</taxon>
        <taxon>Dothideomycetes</taxon>
        <taxon>Dothideomycetidae</taxon>
        <taxon>Mycosphaerellales</taxon>
        <taxon>Mycosphaerellaceae</taxon>
        <taxon>Lecanosticta</taxon>
    </lineage>
</organism>
<evidence type="ECO:0000256" key="1">
    <source>
        <dbReference type="ARBA" id="ARBA00004141"/>
    </source>
</evidence>
<comment type="subcellular location">
    <subcellularLocation>
        <location evidence="1">Membrane</location>
        <topology evidence="1">Multi-pass membrane protein</topology>
    </subcellularLocation>
</comment>
<gene>
    <name evidence="10" type="ORF">LECACI_7A001939</name>
</gene>
<comment type="caution">
    <text evidence="10">The sequence shown here is derived from an EMBL/GenBank/DDBJ whole genome shotgun (WGS) entry which is preliminary data.</text>
</comment>
<evidence type="ECO:0000256" key="6">
    <source>
        <dbReference type="ARBA" id="ARBA00023136"/>
    </source>
</evidence>
<dbReference type="InterPro" id="IPR036259">
    <property type="entry name" value="MFS_trans_sf"/>
</dbReference>
<keyword evidence="6 8" id="KW-0472">Membrane</keyword>
<dbReference type="InterPro" id="IPR020846">
    <property type="entry name" value="MFS_dom"/>
</dbReference>
<feature type="transmembrane region" description="Helical" evidence="8">
    <location>
        <begin position="353"/>
        <end position="375"/>
    </location>
</feature>
<dbReference type="Proteomes" id="UP001296104">
    <property type="component" value="Unassembled WGS sequence"/>
</dbReference>
<dbReference type="PROSITE" id="PS00216">
    <property type="entry name" value="SUGAR_TRANSPORT_1"/>
    <property type="match status" value="1"/>
</dbReference>
<name>A0AAI9E5N6_9PEZI</name>
<feature type="transmembrane region" description="Helical" evidence="8">
    <location>
        <begin position="20"/>
        <end position="38"/>
    </location>
</feature>
<evidence type="ECO:0000256" key="5">
    <source>
        <dbReference type="ARBA" id="ARBA00022989"/>
    </source>
</evidence>
<dbReference type="PANTHER" id="PTHR48022">
    <property type="entry name" value="PLASTIDIC GLUCOSE TRANSPORTER 4"/>
    <property type="match status" value="1"/>
</dbReference>
<feature type="transmembrane region" description="Helical" evidence="8">
    <location>
        <begin position="133"/>
        <end position="155"/>
    </location>
</feature>
<feature type="transmembrane region" description="Helical" evidence="8">
    <location>
        <begin position="421"/>
        <end position="443"/>
    </location>
</feature>
<dbReference type="PROSITE" id="PS50850">
    <property type="entry name" value="MFS"/>
    <property type="match status" value="1"/>
</dbReference>
<evidence type="ECO:0000256" key="2">
    <source>
        <dbReference type="ARBA" id="ARBA00010992"/>
    </source>
</evidence>
<evidence type="ECO:0000256" key="8">
    <source>
        <dbReference type="SAM" id="Phobius"/>
    </source>
</evidence>
<sequence length="552" mass="60851">MAVIQSLRNLKHEFSRELTWPLVLVTFYASLAGMSYGIDLNYWSGLLGLAQFQKDFGVYDASTQSWIIPTVWQSVGSGTPTAGIAVGTLIAGWLGNRFGRIKAFWVAAGIALVGILVQSTAGVGEGRGGERGYWQLIVGRIVNALSMGIICNIIPIYQSEVAPAKLRGSFVNSYQFMLLFGGLFAVIVNWALSERTDQWAYRVILIVQLVIPTIMVVGGFILPESPRWLISKGRDEEAVRVLKFLRRGTADAVVEKEVQLIARSVEEQRFVLTRTGWIDCFRGPNLRRTLIAVGVQCLQPAQGNSYMTTYSIVLFQAIGITDEYKTLIYLYFLDLVADGCAFIVADKMGRRPLMFTSSILVAASLYTVGGLTGYADSTNPAVQKGTLAAIFLWYFIDAVGWAGCVWITCAEAPTTILRERTMTIATFSGFVVNLLIQYVSPYLQDEGYANLQGKIGFVWGSFAIVAAVWVALFLPEMSGRSLEELDELFEKGVSVWKFKNFTTVGVGAEVRELEDAGKEAVLDEKKVIVGVEVEPVEMGDECEMDSKKKMDV</sequence>
<proteinExistence type="inferred from homology"/>
<feature type="transmembrane region" description="Helical" evidence="8">
    <location>
        <begin position="176"/>
        <end position="193"/>
    </location>
</feature>
<dbReference type="InterPro" id="IPR050360">
    <property type="entry name" value="MFS_Sugar_Transporters"/>
</dbReference>
<dbReference type="InterPro" id="IPR003663">
    <property type="entry name" value="Sugar/inositol_transpt"/>
</dbReference>
<feature type="transmembrane region" description="Helical" evidence="8">
    <location>
        <begin position="199"/>
        <end position="222"/>
    </location>
</feature>
<feature type="transmembrane region" description="Helical" evidence="8">
    <location>
        <begin position="387"/>
        <end position="409"/>
    </location>
</feature>
<feature type="transmembrane region" description="Helical" evidence="8">
    <location>
        <begin position="103"/>
        <end position="121"/>
    </location>
</feature>
<keyword evidence="4 8" id="KW-0812">Transmembrane</keyword>
<keyword evidence="5 8" id="KW-1133">Transmembrane helix</keyword>
<dbReference type="Gene3D" id="1.20.1250.20">
    <property type="entry name" value="MFS general substrate transporter like domains"/>
    <property type="match status" value="1"/>
</dbReference>
<evidence type="ECO:0000256" key="7">
    <source>
        <dbReference type="RuleBase" id="RU003346"/>
    </source>
</evidence>
<dbReference type="SUPFAM" id="SSF103473">
    <property type="entry name" value="MFS general substrate transporter"/>
    <property type="match status" value="1"/>
</dbReference>
<dbReference type="EMBL" id="CAVMBE010000008">
    <property type="protein sequence ID" value="CAK3868345.1"/>
    <property type="molecule type" value="Genomic_DNA"/>
</dbReference>
<evidence type="ECO:0000313" key="11">
    <source>
        <dbReference type="Proteomes" id="UP001296104"/>
    </source>
</evidence>
<feature type="domain" description="Major facilitator superfamily (MFS) profile" evidence="9">
    <location>
        <begin position="25"/>
        <end position="478"/>
    </location>
</feature>
<comment type="similarity">
    <text evidence="2 7">Belongs to the major facilitator superfamily. Sugar transporter (TC 2.A.1.1) family.</text>
</comment>
<evidence type="ECO:0000313" key="10">
    <source>
        <dbReference type="EMBL" id="CAK3868345.1"/>
    </source>
</evidence>
<reference evidence="10" key="1">
    <citation type="submission" date="2023-11" db="EMBL/GenBank/DDBJ databases">
        <authorList>
            <person name="Alioto T."/>
            <person name="Alioto T."/>
            <person name="Gomez Garrido J."/>
        </authorList>
    </citation>
    <scope>NUCLEOTIDE SEQUENCE</scope>
</reference>
<dbReference type="Pfam" id="PF00083">
    <property type="entry name" value="Sugar_tr"/>
    <property type="match status" value="1"/>
</dbReference>
<dbReference type="GO" id="GO:0005351">
    <property type="term" value="F:carbohydrate:proton symporter activity"/>
    <property type="evidence" value="ECO:0007669"/>
    <property type="project" value="TreeGrafter"/>
</dbReference>
<accession>A0AAI9E5N6</accession>
<dbReference type="InterPro" id="IPR005828">
    <property type="entry name" value="MFS_sugar_transport-like"/>
</dbReference>
<feature type="transmembrane region" description="Helical" evidence="8">
    <location>
        <begin position="455"/>
        <end position="474"/>
    </location>
</feature>
<dbReference type="AlphaFoldDB" id="A0AAI9E5N6"/>